<dbReference type="Proteomes" id="UP000326169">
    <property type="component" value="Unassembled WGS sequence"/>
</dbReference>
<evidence type="ECO:0000313" key="2">
    <source>
        <dbReference type="Proteomes" id="UP000326169"/>
    </source>
</evidence>
<comment type="caution">
    <text evidence="1">The sequence shown here is derived from an EMBL/GenBank/DDBJ whole genome shotgun (WGS) entry which is preliminary data.</text>
</comment>
<evidence type="ECO:0008006" key="3">
    <source>
        <dbReference type="Google" id="ProtNLM"/>
    </source>
</evidence>
<dbReference type="GeneID" id="301681757"/>
<proteinExistence type="predicted"/>
<dbReference type="RefSeq" id="WP_014275086.1">
    <property type="nucleotide sequence ID" value="NZ_BIMW01000038.1"/>
</dbReference>
<reference evidence="1 2" key="1">
    <citation type="journal article" date="2019" name="J Genomics">
        <title>The Draft Genome of a Hydrogen-producing Cyanobacterium, Arthrospira platensis NIES-46.</title>
        <authorList>
            <person name="Suzuki S."/>
            <person name="Yamaguchi H."/>
            <person name="Kawachi M."/>
        </authorList>
    </citation>
    <scope>NUCLEOTIDE SEQUENCE [LARGE SCALE GENOMIC DNA]</scope>
    <source>
        <strain evidence="1 2">NIES-46</strain>
    </source>
</reference>
<evidence type="ECO:0000313" key="1">
    <source>
        <dbReference type="EMBL" id="GCE92794.1"/>
    </source>
</evidence>
<dbReference type="Gene3D" id="2.60.120.380">
    <property type="match status" value="1"/>
</dbReference>
<gene>
    <name evidence="1" type="ORF">NIES46_08350</name>
</gene>
<accession>A0A5M3T055</accession>
<sequence length="151" mass="16387">MENPSISSWSSGLLAGLTACTLGLATVPVRAQQPMYRPIPMVSGEVVEDILSPQDIPIGDGGFLRDYRIRLETDDTVMVDLMSDDFDTVVVLLSSDGIAIAENDDRPDGTTNSLLFARIVEGGDYIVRVRAFGEVRGGNFRLKVTRLVPAE</sequence>
<protein>
    <recommendedName>
        <fullName evidence="3">Peptidase</fullName>
    </recommendedName>
</protein>
<organism evidence="1 2">
    <name type="scientific">Limnospira platensis NIES-46</name>
    <dbReference type="NCBI Taxonomy" id="1236695"/>
    <lineage>
        <taxon>Bacteria</taxon>
        <taxon>Bacillati</taxon>
        <taxon>Cyanobacteriota</taxon>
        <taxon>Cyanophyceae</taxon>
        <taxon>Oscillatoriophycideae</taxon>
        <taxon>Oscillatoriales</taxon>
        <taxon>Sirenicapillariaceae</taxon>
        <taxon>Limnospira</taxon>
    </lineage>
</organism>
<keyword evidence="2" id="KW-1185">Reference proteome</keyword>
<dbReference type="EMBL" id="BIMW01000038">
    <property type="protein sequence ID" value="GCE92794.1"/>
    <property type="molecule type" value="Genomic_DNA"/>
</dbReference>
<name>A0A5M3T055_LIMPL</name>